<reference evidence="2 3" key="1">
    <citation type="submission" date="2020-04" db="EMBL/GenBank/DDBJ databases">
        <title>MicrobeNet Type strains.</title>
        <authorList>
            <person name="Nicholson A.C."/>
        </authorList>
    </citation>
    <scope>NUCLEOTIDE SEQUENCE [LARGE SCALE GENOMIC DNA]</scope>
    <source>
        <strain evidence="2 3">JCM 3332</strain>
    </source>
</reference>
<evidence type="ECO:0000313" key="2">
    <source>
        <dbReference type="EMBL" id="NKY54869.1"/>
    </source>
</evidence>
<dbReference type="AlphaFoldDB" id="A0A846YDI9"/>
<gene>
    <name evidence="2" type="ORF">HGA15_01580</name>
</gene>
<dbReference type="EMBL" id="JAAXOT010000001">
    <property type="protein sequence ID" value="NKY54869.1"/>
    <property type="molecule type" value="Genomic_DNA"/>
</dbReference>
<dbReference type="RefSeq" id="WP_062970779.1">
    <property type="nucleotide sequence ID" value="NZ_JAAXOT010000001.1"/>
</dbReference>
<proteinExistence type="predicted"/>
<dbReference type="Proteomes" id="UP000570678">
    <property type="component" value="Unassembled WGS sequence"/>
</dbReference>
<organism evidence="2 3">
    <name type="scientific">Nocardia flavorosea</name>
    <dbReference type="NCBI Taxonomy" id="53429"/>
    <lineage>
        <taxon>Bacteria</taxon>
        <taxon>Bacillati</taxon>
        <taxon>Actinomycetota</taxon>
        <taxon>Actinomycetes</taxon>
        <taxon>Mycobacteriales</taxon>
        <taxon>Nocardiaceae</taxon>
        <taxon>Nocardia</taxon>
    </lineage>
</organism>
<keyword evidence="1" id="KW-0732">Signal</keyword>
<keyword evidence="3" id="KW-1185">Reference proteome</keyword>
<evidence type="ECO:0000313" key="3">
    <source>
        <dbReference type="Proteomes" id="UP000570678"/>
    </source>
</evidence>
<sequence>MKTERYSIAGVLAVAAITAVAPAAAAFPTGSAGFGNGREVVIIDNTLELSDLGACWASGFQRDIRFENRSTRDFRVYNTPDCTGVPVATVPAGHTATHYGWSASAR</sequence>
<accession>A0A846YDI9</accession>
<protein>
    <submittedName>
        <fullName evidence="2">Uncharacterized protein</fullName>
    </submittedName>
</protein>
<name>A0A846YDI9_9NOCA</name>
<comment type="caution">
    <text evidence="2">The sequence shown here is derived from an EMBL/GenBank/DDBJ whole genome shotgun (WGS) entry which is preliminary data.</text>
</comment>
<feature type="signal peptide" evidence="1">
    <location>
        <begin position="1"/>
        <end position="25"/>
    </location>
</feature>
<evidence type="ECO:0000256" key="1">
    <source>
        <dbReference type="SAM" id="SignalP"/>
    </source>
</evidence>
<feature type="chain" id="PRO_5032302955" evidence="1">
    <location>
        <begin position="26"/>
        <end position="106"/>
    </location>
</feature>